<accession>A0ACD5W9Y8</accession>
<evidence type="ECO:0000313" key="2">
    <source>
        <dbReference type="Proteomes" id="UP001732700"/>
    </source>
</evidence>
<reference evidence="1" key="1">
    <citation type="submission" date="2021-05" db="EMBL/GenBank/DDBJ databases">
        <authorList>
            <person name="Scholz U."/>
            <person name="Mascher M."/>
            <person name="Fiebig A."/>
        </authorList>
    </citation>
    <scope>NUCLEOTIDE SEQUENCE [LARGE SCALE GENOMIC DNA]</scope>
</reference>
<keyword evidence="2" id="KW-1185">Reference proteome</keyword>
<dbReference type="EnsemblPlants" id="AVESA.00010b.r2.4AG0585240.1">
    <property type="protein sequence ID" value="AVESA.00010b.r2.4AG0585240.1.CDS.1"/>
    <property type="gene ID" value="AVESA.00010b.r2.4AG0585240"/>
</dbReference>
<protein>
    <submittedName>
        <fullName evidence="1">Uncharacterized protein</fullName>
    </submittedName>
</protein>
<sequence length="302" mass="34539">MDGVVSLWNNWEVHVLVIVSFLLQVFLLFFAGMRRRNISAVSRTLLWLAYLLADSIAIYILGHMSLSSKYSQHQQLMAFWAPFLLVHLGGQDTITAYSIEDSKLWPRQLLDFAVQALGVAYVMYKYIAGSWTLVMAAMLIYISGVLKYGERILALKSSSMDNLSKLVDKMRWREAHDQKKPYSDRSARWDHVKKLGPEEVLQGAHDLLPICMAQFVDYKFWPSPSQCNAIKLLFDAKGCMYEVIEMQLSLMHDVLYTKAMVIHTRCGCFIRAITVVATITTLFLFQSSISKNSFNRIDVIVT</sequence>
<dbReference type="Proteomes" id="UP001732700">
    <property type="component" value="Chromosome 4A"/>
</dbReference>
<organism evidence="1 2">
    <name type="scientific">Avena sativa</name>
    <name type="common">Oat</name>
    <dbReference type="NCBI Taxonomy" id="4498"/>
    <lineage>
        <taxon>Eukaryota</taxon>
        <taxon>Viridiplantae</taxon>
        <taxon>Streptophyta</taxon>
        <taxon>Embryophyta</taxon>
        <taxon>Tracheophyta</taxon>
        <taxon>Spermatophyta</taxon>
        <taxon>Magnoliopsida</taxon>
        <taxon>Liliopsida</taxon>
        <taxon>Poales</taxon>
        <taxon>Poaceae</taxon>
        <taxon>BOP clade</taxon>
        <taxon>Pooideae</taxon>
        <taxon>Poodae</taxon>
        <taxon>Poeae</taxon>
        <taxon>Poeae Chloroplast Group 1 (Aveneae type)</taxon>
        <taxon>Aveninae</taxon>
        <taxon>Avena</taxon>
    </lineage>
</organism>
<proteinExistence type="predicted"/>
<name>A0ACD5W9Y8_AVESA</name>
<evidence type="ECO:0000313" key="1">
    <source>
        <dbReference type="EnsemblPlants" id="AVESA.00010b.r2.4AG0585240.1.CDS.1"/>
    </source>
</evidence>
<reference evidence="1" key="2">
    <citation type="submission" date="2025-09" db="UniProtKB">
        <authorList>
            <consortium name="EnsemblPlants"/>
        </authorList>
    </citation>
    <scope>IDENTIFICATION</scope>
</reference>